<proteinExistence type="predicted"/>
<reference evidence="3 4" key="1">
    <citation type="submission" date="2019-03" db="EMBL/GenBank/DDBJ databases">
        <title>Draft genome sequences of novel Actinobacteria.</title>
        <authorList>
            <person name="Sahin N."/>
            <person name="Ay H."/>
            <person name="Saygin H."/>
        </authorList>
    </citation>
    <scope>NUCLEOTIDE SEQUENCE [LARGE SCALE GENOMIC DNA]</scope>
    <source>
        <strain evidence="3 4">JCM 30547</strain>
    </source>
</reference>
<protein>
    <submittedName>
        <fullName evidence="3">Copper chaperone</fullName>
    </submittedName>
</protein>
<dbReference type="OrthoDB" id="9813965at2"/>
<keyword evidence="1" id="KW-0479">Metal-binding</keyword>
<dbReference type="PROSITE" id="PS01047">
    <property type="entry name" value="HMA_1"/>
    <property type="match status" value="1"/>
</dbReference>
<dbReference type="AlphaFoldDB" id="A0A4R4QHI1"/>
<dbReference type="InterPro" id="IPR017969">
    <property type="entry name" value="Heavy-metal-associated_CS"/>
</dbReference>
<dbReference type="GO" id="GO:0006825">
    <property type="term" value="P:copper ion transport"/>
    <property type="evidence" value="ECO:0007669"/>
    <property type="project" value="InterPro"/>
</dbReference>
<gene>
    <name evidence="3" type="ORF">E1261_02195</name>
</gene>
<organism evidence="3 4">
    <name type="scientific">Kribbella albertanoniae</name>
    <dbReference type="NCBI Taxonomy" id="1266829"/>
    <lineage>
        <taxon>Bacteria</taxon>
        <taxon>Bacillati</taxon>
        <taxon>Actinomycetota</taxon>
        <taxon>Actinomycetes</taxon>
        <taxon>Propionibacteriales</taxon>
        <taxon>Kribbellaceae</taxon>
        <taxon>Kribbella</taxon>
    </lineage>
</organism>
<dbReference type="CDD" id="cd00371">
    <property type="entry name" value="HMA"/>
    <property type="match status" value="1"/>
</dbReference>
<dbReference type="EMBL" id="SMKA01000004">
    <property type="protein sequence ID" value="TDC35010.1"/>
    <property type="molecule type" value="Genomic_DNA"/>
</dbReference>
<dbReference type="GO" id="GO:0005507">
    <property type="term" value="F:copper ion binding"/>
    <property type="evidence" value="ECO:0007669"/>
    <property type="project" value="InterPro"/>
</dbReference>
<evidence type="ECO:0000256" key="1">
    <source>
        <dbReference type="ARBA" id="ARBA00022723"/>
    </source>
</evidence>
<dbReference type="InterPro" id="IPR006121">
    <property type="entry name" value="HMA_dom"/>
</dbReference>
<accession>A0A4R4QHI1</accession>
<sequence>MCTDCNCGTVDIEAAPPSVHDTAATYNVVGMTCGGCAGRVSTSIGKLDGVTSVDVDVATGTVAVHSSTPLADDQVRAAIEDAGYQLAHA</sequence>
<dbReference type="InterPro" id="IPR000428">
    <property type="entry name" value="Cu-bd"/>
</dbReference>
<dbReference type="Gene3D" id="3.30.70.100">
    <property type="match status" value="1"/>
</dbReference>
<feature type="domain" description="HMA" evidence="2">
    <location>
        <begin position="22"/>
        <end position="87"/>
    </location>
</feature>
<dbReference type="Pfam" id="PF00403">
    <property type="entry name" value="HMA"/>
    <property type="match status" value="1"/>
</dbReference>
<evidence type="ECO:0000313" key="4">
    <source>
        <dbReference type="Proteomes" id="UP000295075"/>
    </source>
</evidence>
<dbReference type="Proteomes" id="UP000295075">
    <property type="component" value="Unassembled WGS sequence"/>
</dbReference>
<keyword evidence="4" id="KW-1185">Reference proteome</keyword>
<dbReference type="PROSITE" id="PS50846">
    <property type="entry name" value="HMA_2"/>
    <property type="match status" value="1"/>
</dbReference>
<dbReference type="RefSeq" id="WP_132400935.1">
    <property type="nucleotide sequence ID" value="NZ_SMKA01000004.1"/>
</dbReference>
<evidence type="ECO:0000259" key="2">
    <source>
        <dbReference type="PROSITE" id="PS50846"/>
    </source>
</evidence>
<dbReference type="SUPFAM" id="SSF55008">
    <property type="entry name" value="HMA, heavy metal-associated domain"/>
    <property type="match status" value="1"/>
</dbReference>
<evidence type="ECO:0000313" key="3">
    <source>
        <dbReference type="EMBL" id="TDC35010.1"/>
    </source>
</evidence>
<name>A0A4R4QHI1_9ACTN</name>
<comment type="caution">
    <text evidence="3">The sequence shown here is derived from an EMBL/GenBank/DDBJ whole genome shotgun (WGS) entry which is preliminary data.</text>
</comment>
<dbReference type="InterPro" id="IPR036163">
    <property type="entry name" value="HMA_dom_sf"/>
</dbReference>
<dbReference type="PRINTS" id="PR00944">
    <property type="entry name" value="CUEXPORT"/>
</dbReference>